<comment type="catalytic activity">
    <reaction evidence="16">
        <text>L-threonyl-[protein] + ATP = O-phospho-L-threonyl-[protein] + ADP + H(+)</text>
        <dbReference type="Rhea" id="RHEA:46608"/>
        <dbReference type="Rhea" id="RHEA-COMP:11060"/>
        <dbReference type="Rhea" id="RHEA-COMP:11605"/>
        <dbReference type="ChEBI" id="CHEBI:15378"/>
        <dbReference type="ChEBI" id="CHEBI:30013"/>
        <dbReference type="ChEBI" id="CHEBI:30616"/>
        <dbReference type="ChEBI" id="CHEBI:61977"/>
        <dbReference type="ChEBI" id="CHEBI:456216"/>
    </reaction>
</comment>
<dbReference type="FunFam" id="3.30.200.20:FF:000727">
    <property type="entry name" value="Cysteine-rich RLK (RECEPTOR-like protein kinase) 23"/>
    <property type="match status" value="1"/>
</dbReference>
<dbReference type="EMBL" id="JABFOF010000003">
    <property type="protein sequence ID" value="KAG2401396.1"/>
    <property type="molecule type" value="Genomic_DNA"/>
</dbReference>
<keyword evidence="8 17" id="KW-0547">Nucleotide-binding</keyword>
<dbReference type="InterPro" id="IPR017441">
    <property type="entry name" value="Protein_kinase_ATP_BS"/>
</dbReference>
<feature type="domain" description="Gnk2-homologous" evidence="22">
    <location>
        <begin position="1375"/>
        <end position="1479"/>
    </location>
</feature>
<feature type="domain" description="Protein kinase" evidence="21">
    <location>
        <begin position="338"/>
        <end position="614"/>
    </location>
</feature>
<dbReference type="Pfam" id="PF07714">
    <property type="entry name" value="PK_Tyr_Ser-Thr"/>
    <property type="match status" value="1"/>
</dbReference>
<dbReference type="SMART" id="SM00220">
    <property type="entry name" value="S_TKc"/>
    <property type="match status" value="2"/>
</dbReference>
<evidence type="ECO:0000256" key="10">
    <source>
        <dbReference type="ARBA" id="ARBA00022840"/>
    </source>
</evidence>
<keyword evidence="2" id="KW-0723">Serine/threonine-protein kinase</keyword>
<dbReference type="FunFam" id="3.30.430.20:FF:000003">
    <property type="entry name" value="Cysteine-rich RLK (RECEPTOR-like protein kinase) 10"/>
    <property type="match status" value="3"/>
</dbReference>
<dbReference type="GO" id="GO:0009751">
    <property type="term" value="P:response to salicylic acid"/>
    <property type="evidence" value="ECO:0007669"/>
    <property type="project" value="UniProtKB-ARBA"/>
</dbReference>
<keyword evidence="12 19" id="KW-0472">Membrane</keyword>
<dbReference type="GO" id="GO:0006979">
    <property type="term" value="P:response to oxidative stress"/>
    <property type="evidence" value="ECO:0007669"/>
    <property type="project" value="UniProtKB-ARBA"/>
</dbReference>
<feature type="transmembrane region" description="Helical" evidence="19">
    <location>
        <begin position="1190"/>
        <end position="1212"/>
    </location>
</feature>
<proteinExistence type="predicted"/>
<evidence type="ECO:0000256" key="13">
    <source>
        <dbReference type="ARBA" id="ARBA00023170"/>
    </source>
</evidence>
<evidence type="ECO:0000256" key="6">
    <source>
        <dbReference type="ARBA" id="ARBA00022729"/>
    </source>
</evidence>
<comment type="caution">
    <text evidence="23">The sequence shown here is derived from an EMBL/GenBank/DDBJ whole genome shotgun (WGS) entry which is preliminary data.</text>
</comment>
<evidence type="ECO:0000313" key="23">
    <source>
        <dbReference type="EMBL" id="KAG2401396.1"/>
    </source>
</evidence>
<feature type="transmembrane region" description="Helical" evidence="19">
    <location>
        <begin position="274"/>
        <end position="296"/>
    </location>
</feature>
<keyword evidence="7" id="KW-0677">Repeat</keyword>
<comment type="catalytic activity">
    <reaction evidence="15">
        <text>L-seryl-[protein] + ATP = O-phospho-L-seryl-[protein] + ADP + H(+)</text>
        <dbReference type="Rhea" id="RHEA:17989"/>
        <dbReference type="Rhea" id="RHEA-COMP:9863"/>
        <dbReference type="Rhea" id="RHEA-COMP:11604"/>
        <dbReference type="ChEBI" id="CHEBI:15378"/>
        <dbReference type="ChEBI" id="CHEBI:29999"/>
        <dbReference type="ChEBI" id="CHEBI:30616"/>
        <dbReference type="ChEBI" id="CHEBI:83421"/>
        <dbReference type="ChEBI" id="CHEBI:456216"/>
    </reaction>
</comment>
<evidence type="ECO:0000256" key="11">
    <source>
        <dbReference type="ARBA" id="ARBA00022989"/>
    </source>
</evidence>
<dbReference type="FunFam" id="3.30.200.20:FF:000142">
    <property type="entry name" value="Cysteine-rich receptor-like protein kinase 10"/>
    <property type="match status" value="1"/>
</dbReference>
<dbReference type="FunFam" id="3.30.430.20:FF:000013">
    <property type="entry name" value="Cysteine-rich RLK (RECEPTOR-like protein kinase) 23"/>
    <property type="match status" value="1"/>
</dbReference>
<keyword evidence="5 19" id="KW-0812">Transmembrane</keyword>
<keyword evidence="3" id="KW-0597">Phosphoprotein</keyword>
<dbReference type="KEGG" id="var:108324780"/>
<evidence type="ECO:0000256" key="3">
    <source>
        <dbReference type="ARBA" id="ARBA00022553"/>
    </source>
</evidence>
<feature type="domain" description="Gnk2-homologous" evidence="22">
    <location>
        <begin position="31"/>
        <end position="134"/>
    </location>
</feature>
<dbReference type="PROSITE" id="PS00107">
    <property type="entry name" value="PROTEIN_KINASE_ATP"/>
    <property type="match status" value="2"/>
</dbReference>
<feature type="signal peptide" evidence="20">
    <location>
        <begin position="1"/>
        <end position="29"/>
    </location>
</feature>
<dbReference type="InterPro" id="IPR008271">
    <property type="entry name" value="Ser/Thr_kinase_AS"/>
</dbReference>
<feature type="domain" description="Gnk2-homologous" evidence="22">
    <location>
        <begin position="692"/>
        <end position="801"/>
    </location>
</feature>
<dbReference type="FunFam" id="3.30.430.20:FF:000012">
    <property type="entry name" value="Cysteine-rich receptor-like protein kinase 25"/>
    <property type="match status" value="1"/>
</dbReference>
<feature type="transmembrane region" description="Helical" evidence="19">
    <location>
        <begin position="1501"/>
        <end position="1525"/>
    </location>
</feature>
<comment type="subcellular location">
    <subcellularLocation>
        <location evidence="1">Membrane</location>
        <topology evidence="1">Single-pass membrane protein</topology>
    </subcellularLocation>
</comment>
<evidence type="ECO:0000256" key="1">
    <source>
        <dbReference type="ARBA" id="ARBA00004167"/>
    </source>
</evidence>
<feature type="binding site" evidence="17">
    <location>
        <position position="1594"/>
    </location>
    <ligand>
        <name>ATP</name>
        <dbReference type="ChEBI" id="CHEBI:30616"/>
    </ligand>
</feature>
<evidence type="ECO:0000313" key="24">
    <source>
        <dbReference type="Proteomes" id="UP000743370"/>
    </source>
</evidence>
<dbReference type="PANTHER" id="PTHR27002:SF729">
    <property type="entry name" value="CYSTEINE-RICH RECEPTOR-KINASE-LIKE PROTEIN"/>
    <property type="match status" value="1"/>
</dbReference>
<dbReference type="Pfam" id="PF01657">
    <property type="entry name" value="Stress-antifung"/>
    <property type="match status" value="8"/>
</dbReference>
<keyword evidence="13 23" id="KW-0675">Receptor</keyword>
<dbReference type="Pfam" id="PF00069">
    <property type="entry name" value="Pkinase"/>
    <property type="match status" value="1"/>
</dbReference>
<keyword evidence="11 19" id="KW-1133">Transmembrane helix</keyword>
<evidence type="ECO:0000256" key="2">
    <source>
        <dbReference type="ARBA" id="ARBA00022527"/>
    </source>
</evidence>
<feature type="region of interest" description="Disordered" evidence="18">
    <location>
        <begin position="1853"/>
        <end position="1879"/>
    </location>
</feature>
<evidence type="ECO:0000256" key="16">
    <source>
        <dbReference type="ARBA" id="ARBA00047951"/>
    </source>
</evidence>
<dbReference type="PROSITE" id="PS00108">
    <property type="entry name" value="PROTEIN_KINASE_ST"/>
    <property type="match status" value="2"/>
</dbReference>
<feature type="compositionally biased region" description="Low complexity" evidence="18">
    <location>
        <begin position="1869"/>
        <end position="1878"/>
    </location>
</feature>
<name>A0A8T0KNY6_PHAAN</name>
<dbReference type="FunFam" id="3.30.430.20:FF:000041">
    <property type="entry name" value="Putative cysteine-rich receptor-like protein kinase 9"/>
    <property type="match status" value="1"/>
</dbReference>
<dbReference type="GO" id="GO:0005886">
    <property type="term" value="C:plasma membrane"/>
    <property type="evidence" value="ECO:0007669"/>
    <property type="project" value="TreeGrafter"/>
</dbReference>
<evidence type="ECO:0000256" key="19">
    <source>
        <dbReference type="SAM" id="Phobius"/>
    </source>
</evidence>
<dbReference type="Gene3D" id="3.30.430.20">
    <property type="entry name" value="Gnk2 domain, C-X8-C-X2-C motif"/>
    <property type="match status" value="8"/>
</dbReference>
<dbReference type="InterPro" id="IPR002902">
    <property type="entry name" value="GNK2"/>
</dbReference>
<evidence type="ECO:0000256" key="7">
    <source>
        <dbReference type="ARBA" id="ARBA00022737"/>
    </source>
</evidence>
<feature type="chain" id="PRO_5035800296" evidence="20">
    <location>
        <begin position="30"/>
        <end position="1896"/>
    </location>
</feature>
<dbReference type="GO" id="GO:0005524">
    <property type="term" value="F:ATP binding"/>
    <property type="evidence" value="ECO:0007669"/>
    <property type="project" value="UniProtKB-UniRule"/>
</dbReference>
<dbReference type="PANTHER" id="PTHR27002">
    <property type="entry name" value="RECEPTOR-LIKE SERINE/THREONINE-PROTEIN KINASE SD1-8"/>
    <property type="match status" value="1"/>
</dbReference>
<feature type="domain" description="Gnk2-homologous" evidence="22">
    <location>
        <begin position="807"/>
        <end position="915"/>
    </location>
</feature>
<dbReference type="GO" id="GO:0042742">
    <property type="term" value="P:defense response to bacterium"/>
    <property type="evidence" value="ECO:0007669"/>
    <property type="project" value="UniProtKB-ARBA"/>
</dbReference>
<dbReference type="Gene3D" id="3.30.200.20">
    <property type="entry name" value="Phosphorylase Kinase, domain 1"/>
    <property type="match status" value="2"/>
</dbReference>
<dbReference type="SUPFAM" id="SSF56112">
    <property type="entry name" value="Protein kinase-like (PK-like)"/>
    <property type="match status" value="2"/>
</dbReference>
<keyword evidence="10 17" id="KW-0067">ATP-binding</keyword>
<keyword evidence="9" id="KW-0418">Kinase</keyword>
<evidence type="ECO:0000259" key="22">
    <source>
        <dbReference type="PROSITE" id="PS51473"/>
    </source>
</evidence>
<dbReference type="Gene3D" id="1.10.510.10">
    <property type="entry name" value="Transferase(Phosphotransferase) domain 1"/>
    <property type="match status" value="2"/>
</dbReference>
<dbReference type="Proteomes" id="UP000743370">
    <property type="component" value="Unassembled WGS sequence"/>
</dbReference>
<feature type="binding site" evidence="17">
    <location>
        <position position="366"/>
    </location>
    <ligand>
        <name>ATP</name>
        <dbReference type="ChEBI" id="CHEBI:30616"/>
    </ligand>
</feature>
<dbReference type="InterPro" id="IPR001245">
    <property type="entry name" value="Ser-Thr/Tyr_kinase_cat_dom"/>
</dbReference>
<accession>A0A8T0KNY6</accession>
<gene>
    <name evidence="23" type="ORF">HKW66_Vig0195680</name>
</gene>
<reference evidence="23 24" key="1">
    <citation type="submission" date="2020-05" db="EMBL/GenBank/DDBJ databases">
        <title>Vigna angularis (adzuki bean) Var. LongXiaoDou No. 4 denovo assembly.</title>
        <authorList>
            <person name="Xiang H."/>
        </authorList>
    </citation>
    <scope>NUCLEOTIDE SEQUENCE [LARGE SCALE GENOMIC DNA]</scope>
    <source>
        <tissue evidence="23">Leaf</tissue>
    </source>
</reference>
<evidence type="ECO:0000256" key="17">
    <source>
        <dbReference type="PROSITE-ProRule" id="PRU10141"/>
    </source>
</evidence>
<keyword evidence="14" id="KW-0325">Glycoprotein</keyword>
<feature type="domain" description="Gnk2-homologous" evidence="22">
    <location>
        <begin position="1265"/>
        <end position="1369"/>
    </location>
</feature>
<dbReference type="FunFam" id="1.10.510.10:FF:000129">
    <property type="entry name" value="cysteine-rich receptor-like protein kinase 10"/>
    <property type="match status" value="2"/>
</dbReference>
<evidence type="ECO:0000256" key="12">
    <source>
        <dbReference type="ARBA" id="ARBA00023136"/>
    </source>
</evidence>
<evidence type="ECO:0000256" key="8">
    <source>
        <dbReference type="ARBA" id="ARBA00022741"/>
    </source>
</evidence>
<feature type="domain" description="Gnk2-homologous" evidence="22">
    <location>
        <begin position="142"/>
        <end position="252"/>
    </location>
</feature>
<sequence length="1896" mass="210768">MRIMITKSKNSLKLFLFCTLVLTVTETSASVFNNVSCSSNHTFTPNTTFNANLNTLLSYLSSNVTNNFRFFNTTSGEGSDTVYGLYMCRGDVPFALCRECVGFATLSIASSCPTSKEAVIWYNECLLRYSYRFFFSKMEEWPRHQVNIPLGDPVVLHSNKFYTALGSIFDELPNQAALALRGSNPYAVKQENASASVTLYGLAQCTPDLAAGDCKRCIADAAAEFAVSCCGGSIGASVLFPSCIVRYETYPFYQHSGTSAPTTIKGSGNIRTEVIVIAVVMVVVLVIIFFFGYYGFNRIKARKKSKASDDRENFGVEISVLESLEFDFATIEAATNKFSEDRRIGKGGYGEVYKGILPNGEEVAVKRLSTNSKQGAEEFKNEVLLIAKLQHKNLVRLIGFCQEDREKILIYEYVPNKSLDHFLFDPAKHRILTWSERYKIIKGIARGILYLHEDSRLKIIHRDIKPSNVLLDNDFDPKISDFGMARMVDTNQIQGCTNRVVGTYGYMPPEYAMHGHFSEKSDVFSFGVMILEIISGKKNSCSYESSRVDDLLSYAWNNWRDVSPFQLLDPSLVESYSPNEVEKCMQIGLLCVQENPDDRPIIGTIVSYLSNPSVEMPFPLEPAFFMQGRVRRHSAEHQSSSGYSINHSFSTSVNNMSTTVFFPRYMALFSLKHALFFMFLIFTTVHASDDPIFLRQNCTTNETFTSNTTFQLNLRTLLSSLSSLATRNTQFRNATVSGGSPSDTVYGLFLCRGDVPPQLCQQCVLNATQRLGNQNTDTCKFAKSAIIWYDECLVRYSNRNFFSTVETRPRMRLRNTANISDTKSFLRLLYTTLNETADEAANSSNVDKLYATKQANISGFQTLYCLTQCTPDLSPQDCRRCLSDVIGDLSWCCPGSQGGRVLYPSCNFRYELYPFYRMDSPAPEANVSPTASTIKKGEAGKRVVSSEIATATFVSIDSTKDKPNTTFQTNLNLLLSSLSSKATEATQFYKTTIATETPNPVKGLFLCRGDTLAAACHDCVTAAAADLKRLCPVQKEAIIWYDVCMVRYSDQYLNNIVPGVDMSDSKNVTSISISLDRFNELLAGLLNSLATKAKNSSDKKFATGEVNLTSSVTLYGLVQCTPDLSLFDCRMCFSSAIASVPNCCDGKRGARVLLPGCNIRYEVYPFYSSNNTLIPTIVKPRPSGRSGVEVILTFVIPIVAAMVLFTFGICTVMRKQAKNVIQLWKQTFISAILSEMCILKSSSTHLAIIVSLFLFLNSASEAAPTYTTHACTNGSFYLPNTTFQTNLNLLLSSLVSNATLHDGYYLTNISLGAPGEVKGLFLCRGDVTPSVCHDCVAAAADNITRLCTKTTESVIWYDECMVRYSNLSILNNIVPSVDIDSQQSVPDSDSTSFINFLASALNGVVQDAMNSLSGRMFATREANFTSSMNLYALAQCRPDLSAFDCNMCLRGAMSSLGEGKRGARNLLPSCNVRYELYPFYNVFAVSTKPESLSPSSGKNNISIILAIAVPIVVAVLLFIVGVFFLRKRASYKYNNSFGQDSIVEGLSDGDSLQFDLATIEAATNRFSDENKIGKGGFGVVYKGVLPDGQEIAVKRLSVTSLQGAVEFRNEAALVAKLQHRNLVRLLGFCLEGQEKILIYEYIPNKSLDYFLFNSMKQRELDWSQRYKIIVGIARGILYLHEDSQLRIVHRDVKASNVLLDENMNPKISDFGMAKIFQADQTQVNTGRIVGTYGYMSPEYAMRGQFSMKSDVFSFGVLVLEIVSGKKNTDFYQSNHADDLLIFAWKKWTEQTPMEFVDPTLRGSCSRNEVNRCIHIGLLCVQENPSDRPSMATIALMLNSYSVTMSMPRQPASFLRGRNPNRFNRELDSDQSTTDQSTSCSIPYSVNEVSVTEVYPR</sequence>
<feature type="transmembrane region" description="Helical" evidence="19">
    <location>
        <begin position="665"/>
        <end position="687"/>
    </location>
</feature>
<dbReference type="CDD" id="cd23509">
    <property type="entry name" value="Gnk2-like"/>
    <property type="match status" value="8"/>
</dbReference>
<feature type="domain" description="Gnk2-homologous" evidence="22">
    <location>
        <begin position="949"/>
        <end position="1053"/>
    </location>
</feature>
<dbReference type="FunFam" id="3.30.430.20:FF:000002">
    <property type="entry name" value="Cysteine-rich receptor-like protein kinase 10"/>
    <property type="match status" value="1"/>
</dbReference>
<evidence type="ECO:0000256" key="14">
    <source>
        <dbReference type="ARBA" id="ARBA00023180"/>
    </source>
</evidence>
<keyword evidence="6 20" id="KW-0732">Signal</keyword>
<feature type="domain" description="Gnk2-homologous" evidence="22">
    <location>
        <begin position="1059"/>
        <end position="1166"/>
    </location>
</feature>
<evidence type="ECO:0000256" key="9">
    <source>
        <dbReference type="ARBA" id="ARBA00022777"/>
    </source>
</evidence>
<dbReference type="InterPro" id="IPR038408">
    <property type="entry name" value="GNK2_sf"/>
</dbReference>
<dbReference type="GO" id="GO:0004674">
    <property type="term" value="F:protein serine/threonine kinase activity"/>
    <property type="evidence" value="ECO:0007669"/>
    <property type="project" value="UniProtKB-KW"/>
</dbReference>
<protein>
    <submittedName>
        <fullName evidence="23">Cysteine-rich receptor-like protein</fullName>
    </submittedName>
</protein>
<evidence type="ECO:0000259" key="21">
    <source>
        <dbReference type="PROSITE" id="PS50011"/>
    </source>
</evidence>
<dbReference type="OrthoDB" id="688481at2759"/>
<evidence type="ECO:0000256" key="20">
    <source>
        <dbReference type="SAM" id="SignalP"/>
    </source>
</evidence>
<dbReference type="InterPro" id="IPR011009">
    <property type="entry name" value="Kinase-like_dom_sf"/>
</dbReference>
<evidence type="ECO:0000256" key="4">
    <source>
        <dbReference type="ARBA" id="ARBA00022679"/>
    </source>
</evidence>
<organism evidence="23 24">
    <name type="scientific">Phaseolus angularis</name>
    <name type="common">Azuki bean</name>
    <name type="synonym">Vigna angularis</name>
    <dbReference type="NCBI Taxonomy" id="3914"/>
    <lineage>
        <taxon>Eukaryota</taxon>
        <taxon>Viridiplantae</taxon>
        <taxon>Streptophyta</taxon>
        <taxon>Embryophyta</taxon>
        <taxon>Tracheophyta</taxon>
        <taxon>Spermatophyta</taxon>
        <taxon>Magnoliopsida</taxon>
        <taxon>eudicotyledons</taxon>
        <taxon>Gunneridae</taxon>
        <taxon>Pentapetalae</taxon>
        <taxon>rosids</taxon>
        <taxon>fabids</taxon>
        <taxon>Fabales</taxon>
        <taxon>Fabaceae</taxon>
        <taxon>Papilionoideae</taxon>
        <taxon>50 kb inversion clade</taxon>
        <taxon>NPAAA clade</taxon>
        <taxon>indigoferoid/millettioid clade</taxon>
        <taxon>Phaseoleae</taxon>
        <taxon>Vigna</taxon>
    </lineage>
</organism>
<keyword evidence="4" id="KW-0808">Transferase</keyword>
<dbReference type="CDD" id="cd14066">
    <property type="entry name" value="STKc_IRAK"/>
    <property type="match status" value="2"/>
</dbReference>
<feature type="domain" description="Protein kinase" evidence="21">
    <location>
        <begin position="1566"/>
        <end position="1841"/>
    </location>
</feature>
<evidence type="ECO:0000256" key="18">
    <source>
        <dbReference type="SAM" id="MobiDB-lite"/>
    </source>
</evidence>
<dbReference type="PROSITE" id="PS51473">
    <property type="entry name" value="GNK2"/>
    <property type="match status" value="8"/>
</dbReference>
<dbReference type="PROSITE" id="PS50011">
    <property type="entry name" value="PROTEIN_KINASE_DOM"/>
    <property type="match status" value="2"/>
</dbReference>
<evidence type="ECO:0000256" key="15">
    <source>
        <dbReference type="ARBA" id="ARBA00047558"/>
    </source>
</evidence>
<evidence type="ECO:0000256" key="5">
    <source>
        <dbReference type="ARBA" id="ARBA00022692"/>
    </source>
</evidence>
<dbReference type="InterPro" id="IPR000719">
    <property type="entry name" value="Prot_kinase_dom"/>
</dbReference>